<protein>
    <recommendedName>
        <fullName evidence="1">Flavodoxin-like domain-containing protein</fullName>
    </recommendedName>
</protein>
<dbReference type="InterPro" id="IPR008254">
    <property type="entry name" value="Flavodoxin/NO_synth"/>
</dbReference>
<feature type="domain" description="Flavodoxin-like" evidence="1">
    <location>
        <begin position="3"/>
        <end position="150"/>
    </location>
</feature>
<gene>
    <name evidence="2" type="ORF">FC70_GL000603</name>
</gene>
<reference evidence="2 3" key="1">
    <citation type="journal article" date="2015" name="Genome Announc.">
        <title>Expanding the biotechnology potential of lactobacilli through comparative genomics of 213 strains and associated genera.</title>
        <authorList>
            <person name="Sun Z."/>
            <person name="Harris H.M."/>
            <person name="McCann A."/>
            <person name="Guo C."/>
            <person name="Argimon S."/>
            <person name="Zhang W."/>
            <person name="Yang X."/>
            <person name="Jeffery I.B."/>
            <person name="Cooney J.C."/>
            <person name="Kagawa T.F."/>
            <person name="Liu W."/>
            <person name="Song Y."/>
            <person name="Salvetti E."/>
            <person name="Wrobel A."/>
            <person name="Rasinkangas P."/>
            <person name="Parkhill J."/>
            <person name="Rea M.C."/>
            <person name="O'Sullivan O."/>
            <person name="Ritari J."/>
            <person name="Douillard F.P."/>
            <person name="Paul Ross R."/>
            <person name="Yang R."/>
            <person name="Briner A.E."/>
            <person name="Felis G.E."/>
            <person name="de Vos W.M."/>
            <person name="Barrangou R."/>
            <person name="Klaenhammer T.R."/>
            <person name="Caufield P.W."/>
            <person name="Cui Y."/>
            <person name="Zhang H."/>
            <person name="O'Toole P.W."/>
        </authorList>
    </citation>
    <scope>NUCLEOTIDE SEQUENCE [LARGE SCALE GENOMIC DNA]</scope>
    <source>
        <strain evidence="2 3">DSM 15707</strain>
    </source>
</reference>
<dbReference type="AlphaFoldDB" id="A0A0R1RHM3"/>
<dbReference type="PROSITE" id="PS50902">
    <property type="entry name" value="FLAVODOXIN_LIKE"/>
    <property type="match status" value="1"/>
</dbReference>
<evidence type="ECO:0000259" key="1">
    <source>
        <dbReference type="PROSITE" id="PS50902"/>
    </source>
</evidence>
<dbReference type="PANTHER" id="PTHR39201">
    <property type="entry name" value="EXPORTED PROTEIN-RELATED"/>
    <property type="match status" value="1"/>
</dbReference>
<sequence length="150" mass="16479">MKTLVVYYSRTGTTDKVAKQIASQIDADIFELATKVKFPTDMSATSDLSKKQYQTNEFPELVVIPKIAEYDRVLIGSPIWNGQLATPIVSYLNQQVFTTQSVAGFCTSMGSVGEAESQFNQIAQADKIKAGLFLDSGVVSDVQISQWLAR</sequence>
<name>A0A0R1RHM3_9LACO</name>
<dbReference type="InterPro" id="IPR029039">
    <property type="entry name" value="Flavoprotein-like_sf"/>
</dbReference>
<dbReference type="PATRIC" id="fig|1423778.4.peg.630"/>
<dbReference type="EMBL" id="AZFE01000030">
    <property type="protein sequence ID" value="KRL56017.1"/>
    <property type="molecule type" value="Genomic_DNA"/>
</dbReference>
<dbReference type="SUPFAM" id="SSF52218">
    <property type="entry name" value="Flavoproteins"/>
    <property type="match status" value="1"/>
</dbReference>
<dbReference type="OrthoDB" id="2049760at2"/>
<dbReference type="GO" id="GO:0009055">
    <property type="term" value="F:electron transfer activity"/>
    <property type="evidence" value="ECO:0007669"/>
    <property type="project" value="InterPro"/>
</dbReference>
<evidence type="ECO:0000313" key="2">
    <source>
        <dbReference type="EMBL" id="KRL56017.1"/>
    </source>
</evidence>
<dbReference type="KEGG" id="lol:LACOL_0693"/>
<keyword evidence="3" id="KW-1185">Reference proteome</keyword>
<dbReference type="PANTHER" id="PTHR39201:SF1">
    <property type="entry name" value="FLAVODOXIN-LIKE DOMAIN-CONTAINING PROTEIN"/>
    <property type="match status" value="1"/>
</dbReference>
<dbReference type="Pfam" id="PF12682">
    <property type="entry name" value="Flavodoxin_4"/>
    <property type="match status" value="1"/>
</dbReference>
<dbReference type="Proteomes" id="UP000051697">
    <property type="component" value="Unassembled WGS sequence"/>
</dbReference>
<dbReference type="GO" id="GO:0010181">
    <property type="term" value="F:FMN binding"/>
    <property type="evidence" value="ECO:0007669"/>
    <property type="project" value="InterPro"/>
</dbReference>
<dbReference type="GO" id="GO:0016651">
    <property type="term" value="F:oxidoreductase activity, acting on NAD(P)H"/>
    <property type="evidence" value="ECO:0007669"/>
    <property type="project" value="UniProtKB-ARBA"/>
</dbReference>
<dbReference type="RefSeq" id="WP_057889575.1">
    <property type="nucleotide sequence ID" value="NZ_AZFE01000030.1"/>
</dbReference>
<dbReference type="Gene3D" id="3.40.50.360">
    <property type="match status" value="1"/>
</dbReference>
<organism evidence="2 3">
    <name type="scientific">Paucilactobacillus oligofermentans DSM 15707 = LMG 22743</name>
    <dbReference type="NCBI Taxonomy" id="1423778"/>
    <lineage>
        <taxon>Bacteria</taxon>
        <taxon>Bacillati</taxon>
        <taxon>Bacillota</taxon>
        <taxon>Bacilli</taxon>
        <taxon>Lactobacillales</taxon>
        <taxon>Lactobacillaceae</taxon>
        <taxon>Paucilactobacillus</taxon>
    </lineage>
</organism>
<dbReference type="InterPro" id="IPR001226">
    <property type="entry name" value="Flavodoxin_CS"/>
</dbReference>
<comment type="caution">
    <text evidence="2">The sequence shown here is derived from an EMBL/GenBank/DDBJ whole genome shotgun (WGS) entry which is preliminary data.</text>
</comment>
<evidence type="ECO:0000313" key="3">
    <source>
        <dbReference type="Proteomes" id="UP000051697"/>
    </source>
</evidence>
<dbReference type="STRING" id="1423778.FC70_GL000603"/>
<proteinExistence type="predicted"/>
<dbReference type="PROSITE" id="PS00201">
    <property type="entry name" value="FLAVODOXIN"/>
    <property type="match status" value="1"/>
</dbReference>
<accession>A0A0R1RHM3</accession>